<feature type="chain" id="PRO_5016038199" evidence="1">
    <location>
        <begin position="24"/>
        <end position="671"/>
    </location>
</feature>
<comment type="caution">
    <text evidence="2">The sequence shown here is derived from an EMBL/GenBank/DDBJ whole genome shotgun (WGS) entry which is preliminary data.</text>
</comment>
<proteinExistence type="predicted"/>
<name>A0A2V3PJV8_9BACT</name>
<evidence type="ECO:0000256" key="1">
    <source>
        <dbReference type="SAM" id="SignalP"/>
    </source>
</evidence>
<keyword evidence="1" id="KW-0732">Signal</keyword>
<dbReference type="PROSITE" id="PS51257">
    <property type="entry name" value="PROKAR_LIPOPROTEIN"/>
    <property type="match status" value="1"/>
</dbReference>
<dbReference type="Proteomes" id="UP000247973">
    <property type="component" value="Unassembled WGS sequence"/>
</dbReference>
<dbReference type="AlphaFoldDB" id="A0A2V3PJV8"/>
<gene>
    <name evidence="2" type="ORF">CLV62_13121</name>
</gene>
<sequence length="671" mass="70809">MKKYFNFMLFTVAALLFTGCSNEEDVTVGGNTDQPGKITFTLPAANGSVTYAAPIANTNETVLKDLYICMFNGGVLEYIYRTDRTGDITGFTTGSATSRTATIDVTGKTGARTFYFVGNGIGKAQEMEAAGALVVGTTTEAAFKNLISDKQTALIKPSATDGLLMSASTTVAEVKTATVAEKTVNLKRRVARFDVDNTAATTNFTITNIVVSNANLRGYLISGGAGKTIETGGLPVIPFTGLTNANLGATESVFYLYPTTLESNKTVISIEGKLSGVTKIYTVPVPASTPILANSRYTLKAQKVDVTNIEWTLVINPWDEGTTVEVGPGTDAMTVSALAATGTGAGVIDAATSTYDISEATTASTFTFEVNSMSGTTAAITYQYSDGTSLPGLAIDAPAATLTYAGASYVQKYSVTVPVQTVKVPVKAIITLTNAANKDFTKVITITSVPKYNGTAYKPVLFGGKYWAPVNVDATEIDATVLNQASMGKVYQWGRSNIGWVTKATAAAFGDEQAGPVSFVDATTGGQYAAKFITNAGTLLDWLKSDDADFATRNGLWTAAINNSPCPAGWRVPTSAELLLIKAAYTNDSQFDKITHCLAIPGDVAGETLYLPAAGRRNNGTGISNNQGTYGHYWSSTVNGNFANRLDFTAISSDVNAYYRAYGLSIRCIQK</sequence>
<dbReference type="OrthoDB" id="1164152at2"/>
<feature type="signal peptide" evidence="1">
    <location>
        <begin position="1"/>
        <end position="23"/>
    </location>
</feature>
<accession>A0A2V3PJV8</accession>
<dbReference type="RefSeq" id="WP_110312151.1">
    <property type="nucleotide sequence ID" value="NZ_QICL01000031.1"/>
</dbReference>
<dbReference type="EMBL" id="QICL01000031">
    <property type="protein sequence ID" value="PXV60101.1"/>
    <property type="molecule type" value="Genomic_DNA"/>
</dbReference>
<reference evidence="2 3" key="1">
    <citation type="submission" date="2018-03" db="EMBL/GenBank/DDBJ databases">
        <title>Genomic Encyclopedia of Archaeal and Bacterial Type Strains, Phase II (KMG-II): from individual species to whole genera.</title>
        <authorList>
            <person name="Goeker M."/>
        </authorList>
    </citation>
    <scope>NUCLEOTIDE SEQUENCE [LARGE SCALE GENOMIC DNA]</scope>
    <source>
        <strain evidence="2 3">DSM 100214</strain>
    </source>
</reference>
<protein>
    <submittedName>
        <fullName evidence="2">Uncharacterized protein (TIGR02145 family)</fullName>
    </submittedName>
</protein>
<evidence type="ECO:0000313" key="2">
    <source>
        <dbReference type="EMBL" id="PXV60101.1"/>
    </source>
</evidence>
<keyword evidence="3" id="KW-1185">Reference proteome</keyword>
<evidence type="ECO:0000313" key="3">
    <source>
        <dbReference type="Proteomes" id="UP000247973"/>
    </source>
</evidence>
<organism evidence="2 3">
    <name type="scientific">Dysgonomonas alginatilytica</name>
    <dbReference type="NCBI Taxonomy" id="1605892"/>
    <lineage>
        <taxon>Bacteria</taxon>
        <taxon>Pseudomonadati</taxon>
        <taxon>Bacteroidota</taxon>
        <taxon>Bacteroidia</taxon>
        <taxon>Bacteroidales</taxon>
        <taxon>Dysgonomonadaceae</taxon>
        <taxon>Dysgonomonas</taxon>
    </lineage>
</organism>